<accession>A0A158HKA4</accession>
<dbReference type="RefSeq" id="WP_053570572.1">
    <property type="nucleotide sequence ID" value="NZ_FCNY02000008.1"/>
</dbReference>
<dbReference type="InterPro" id="IPR004675">
    <property type="entry name" value="AhpD_core"/>
</dbReference>
<dbReference type="EMBL" id="FCNY02000008">
    <property type="protein sequence ID" value="SAL44401.1"/>
    <property type="molecule type" value="Genomic_DNA"/>
</dbReference>
<dbReference type="GO" id="GO:0051920">
    <property type="term" value="F:peroxiredoxin activity"/>
    <property type="evidence" value="ECO:0007669"/>
    <property type="project" value="InterPro"/>
</dbReference>
<protein>
    <submittedName>
        <fullName evidence="2">Alkylhydroperoxidase-like protein</fullName>
    </submittedName>
</protein>
<dbReference type="PANTHER" id="PTHR35446:SF3">
    <property type="entry name" value="CMD DOMAIN-CONTAINING PROTEIN"/>
    <property type="match status" value="1"/>
</dbReference>
<evidence type="ECO:0000259" key="1">
    <source>
        <dbReference type="Pfam" id="PF02627"/>
    </source>
</evidence>
<feature type="domain" description="Carboxymuconolactone decarboxylase-like" evidence="1">
    <location>
        <begin position="53"/>
        <end position="105"/>
    </location>
</feature>
<evidence type="ECO:0000313" key="3">
    <source>
        <dbReference type="Proteomes" id="UP000054740"/>
    </source>
</evidence>
<dbReference type="PANTHER" id="PTHR35446">
    <property type="entry name" value="SI:CH211-175M2.5"/>
    <property type="match status" value="1"/>
</dbReference>
<keyword evidence="3" id="KW-1185">Reference proteome</keyword>
<name>A0A158HKA4_CABCO</name>
<sequence>MSRIAIPATRNATGDTADVYARVRAIAGGSVPNLFAALGHLAPATLNAALDAEAALASSSLSKQDLETIKLLVSEQTGCDYCVAAHVMLGKMTGLTPDTLRHIRAGQPTGDARRDALIGFVLNLQTTRGTIDESALAAIRAAGYSDTQLAEISLAIAMTIFTNTFNRINDTDVDFPPVN</sequence>
<keyword evidence="2" id="KW-0560">Oxidoreductase</keyword>
<dbReference type="Gene3D" id="1.20.1290.10">
    <property type="entry name" value="AhpD-like"/>
    <property type="match status" value="1"/>
</dbReference>
<dbReference type="InterPro" id="IPR029032">
    <property type="entry name" value="AhpD-like"/>
</dbReference>
<organism evidence="2 3">
    <name type="scientific">Caballeronia cordobensis</name>
    <name type="common">Burkholderia cordobensis</name>
    <dbReference type="NCBI Taxonomy" id="1353886"/>
    <lineage>
        <taxon>Bacteria</taxon>
        <taxon>Pseudomonadati</taxon>
        <taxon>Pseudomonadota</taxon>
        <taxon>Betaproteobacteria</taxon>
        <taxon>Burkholderiales</taxon>
        <taxon>Burkholderiaceae</taxon>
        <taxon>Caballeronia</taxon>
    </lineage>
</organism>
<dbReference type="Proteomes" id="UP000054740">
    <property type="component" value="Unassembled WGS sequence"/>
</dbReference>
<dbReference type="NCBIfam" id="TIGR00778">
    <property type="entry name" value="ahpD_dom"/>
    <property type="match status" value="1"/>
</dbReference>
<evidence type="ECO:0000313" key="2">
    <source>
        <dbReference type="EMBL" id="SAL44401.1"/>
    </source>
</evidence>
<dbReference type="InterPro" id="IPR003779">
    <property type="entry name" value="CMD-like"/>
</dbReference>
<reference evidence="3" key="1">
    <citation type="submission" date="2016-01" db="EMBL/GenBank/DDBJ databases">
        <authorList>
            <person name="Peeters C."/>
        </authorList>
    </citation>
    <scope>NUCLEOTIDE SEQUENCE [LARGE SCALE GENOMIC DNA]</scope>
</reference>
<dbReference type="AlphaFoldDB" id="A0A158HKA4"/>
<proteinExistence type="predicted"/>
<gene>
    <name evidence="2" type="ORF">AWB70_03394</name>
</gene>
<dbReference type="SUPFAM" id="SSF69118">
    <property type="entry name" value="AhpD-like"/>
    <property type="match status" value="1"/>
</dbReference>
<keyword evidence="2" id="KW-0575">Peroxidase</keyword>
<dbReference type="Pfam" id="PF02627">
    <property type="entry name" value="CMD"/>
    <property type="match status" value="1"/>
</dbReference>